<dbReference type="GeneID" id="37039240"/>
<gene>
    <name evidence="1" type="ORF">IE81DRAFT_4802</name>
</gene>
<evidence type="ECO:0000313" key="1">
    <source>
        <dbReference type="EMBL" id="PWN46326.1"/>
    </source>
</evidence>
<accession>A0A316W8S9</accession>
<dbReference type="AlphaFoldDB" id="A0A316W8S9"/>
<reference evidence="1 2" key="1">
    <citation type="journal article" date="2018" name="Mol. Biol. Evol.">
        <title>Broad Genomic Sampling Reveals a Smut Pathogenic Ancestry of the Fungal Clade Ustilaginomycotina.</title>
        <authorList>
            <person name="Kijpornyongpan T."/>
            <person name="Mondo S.J."/>
            <person name="Barry K."/>
            <person name="Sandor L."/>
            <person name="Lee J."/>
            <person name="Lipzen A."/>
            <person name="Pangilinan J."/>
            <person name="LaButti K."/>
            <person name="Hainaut M."/>
            <person name="Henrissat B."/>
            <person name="Grigoriev I.V."/>
            <person name="Spatafora J.W."/>
            <person name="Aime M.C."/>
        </authorList>
    </citation>
    <scope>NUCLEOTIDE SEQUENCE [LARGE SCALE GENOMIC DNA]</scope>
    <source>
        <strain evidence="1 2">MCA 4658</strain>
    </source>
</reference>
<protein>
    <submittedName>
        <fullName evidence="1">Uncharacterized protein</fullName>
    </submittedName>
</protein>
<keyword evidence="2" id="KW-1185">Reference proteome</keyword>
<dbReference type="EMBL" id="KZ819351">
    <property type="protein sequence ID" value="PWN46326.1"/>
    <property type="molecule type" value="Genomic_DNA"/>
</dbReference>
<dbReference type="Proteomes" id="UP000245783">
    <property type="component" value="Unassembled WGS sequence"/>
</dbReference>
<dbReference type="InParanoid" id="A0A316W8S9"/>
<proteinExistence type="predicted"/>
<organism evidence="1 2">
    <name type="scientific">Ceraceosorus guamensis</name>
    <dbReference type="NCBI Taxonomy" id="1522189"/>
    <lineage>
        <taxon>Eukaryota</taxon>
        <taxon>Fungi</taxon>
        <taxon>Dikarya</taxon>
        <taxon>Basidiomycota</taxon>
        <taxon>Ustilaginomycotina</taxon>
        <taxon>Exobasidiomycetes</taxon>
        <taxon>Ceraceosorales</taxon>
        <taxon>Ceraceosoraceae</taxon>
        <taxon>Ceraceosorus</taxon>
    </lineage>
</organism>
<name>A0A316W8S9_9BASI</name>
<evidence type="ECO:0000313" key="2">
    <source>
        <dbReference type="Proteomes" id="UP000245783"/>
    </source>
</evidence>
<dbReference type="RefSeq" id="XP_025373486.1">
    <property type="nucleotide sequence ID" value="XM_025517370.1"/>
</dbReference>
<sequence>MRTSILRNVPSGFVAPSFARQRRSFAIRCCSNLEQAASITAACAWRMLSSGYDDGSAWDAIPLEMVVRFGSVVVACRLVRLQRCLPCVLLLCNIACSSATRKRPHWASAREIYARRMQAGPGRAAAQVADADASRRSHARVHLCPALRARVVSPLLWVASISLGSFAAS</sequence>